<reference evidence="3" key="1">
    <citation type="submission" date="2019-08" db="EMBL/GenBank/DDBJ databases">
        <title>Limnoglobus roseus gen. nov., sp. nov., a novel freshwater planctomycete with a giant genome from the family Gemmataceae.</title>
        <authorList>
            <person name="Kulichevskaya I.S."/>
            <person name="Naumoff D.G."/>
            <person name="Miroshnikov K."/>
            <person name="Ivanova A."/>
            <person name="Philippov D.A."/>
            <person name="Hakobyan A."/>
            <person name="Rijpstra I.C."/>
            <person name="Sinninghe Damste J.S."/>
            <person name="Liesack W."/>
            <person name="Dedysh S.N."/>
        </authorList>
    </citation>
    <scope>NUCLEOTIDE SEQUENCE [LARGE SCALE GENOMIC DNA]</scope>
    <source>
        <strain evidence="3">PX52</strain>
    </source>
</reference>
<sequence>MSDDKTPGRGDDGEVDRDVRHPVIVPESKRSEPPEPEDRFSLIPAWRYLMLP</sequence>
<organism evidence="2 3">
    <name type="scientific">Limnoglobus roseus</name>
    <dbReference type="NCBI Taxonomy" id="2598579"/>
    <lineage>
        <taxon>Bacteria</taxon>
        <taxon>Pseudomonadati</taxon>
        <taxon>Planctomycetota</taxon>
        <taxon>Planctomycetia</taxon>
        <taxon>Gemmatales</taxon>
        <taxon>Gemmataceae</taxon>
        <taxon>Limnoglobus</taxon>
    </lineage>
</organism>
<protein>
    <submittedName>
        <fullName evidence="2">Uncharacterized protein</fullName>
    </submittedName>
</protein>
<keyword evidence="3" id="KW-1185">Reference proteome</keyword>
<feature type="region of interest" description="Disordered" evidence="1">
    <location>
        <begin position="1"/>
        <end position="38"/>
    </location>
</feature>
<proteinExistence type="predicted"/>
<evidence type="ECO:0000313" key="2">
    <source>
        <dbReference type="EMBL" id="QEL17974.1"/>
    </source>
</evidence>
<dbReference type="AlphaFoldDB" id="A0A5C1ALA9"/>
<gene>
    <name evidence="2" type="ORF">PX52LOC_04988</name>
</gene>
<dbReference type="Proteomes" id="UP000324974">
    <property type="component" value="Chromosome"/>
</dbReference>
<evidence type="ECO:0000256" key="1">
    <source>
        <dbReference type="SAM" id="MobiDB-lite"/>
    </source>
</evidence>
<dbReference type="KEGG" id="lrs:PX52LOC_04988"/>
<dbReference type="EMBL" id="CP042425">
    <property type="protein sequence ID" value="QEL17974.1"/>
    <property type="molecule type" value="Genomic_DNA"/>
</dbReference>
<name>A0A5C1ALA9_9BACT</name>
<accession>A0A5C1ALA9</accession>
<evidence type="ECO:0000313" key="3">
    <source>
        <dbReference type="Proteomes" id="UP000324974"/>
    </source>
</evidence>